<evidence type="ECO:0000256" key="1">
    <source>
        <dbReference type="ARBA" id="ARBA00000677"/>
    </source>
</evidence>
<accession>A0A382EAZ3</accession>
<dbReference type="AlphaFoldDB" id="A0A382EAZ3"/>
<name>A0A382EAZ3_9ZZZZ</name>
<dbReference type="PANTHER" id="PTHR43390">
    <property type="entry name" value="SIGNAL PEPTIDASE I"/>
    <property type="match status" value="1"/>
</dbReference>
<evidence type="ECO:0000313" key="6">
    <source>
        <dbReference type="EMBL" id="SVB47655.1"/>
    </source>
</evidence>
<dbReference type="InterPro" id="IPR019757">
    <property type="entry name" value="Pept_S26A_signal_pept_1_Lys-AS"/>
</dbReference>
<dbReference type="GO" id="GO:0009003">
    <property type="term" value="F:signal peptidase activity"/>
    <property type="evidence" value="ECO:0007669"/>
    <property type="project" value="UniProtKB-EC"/>
</dbReference>
<dbReference type="GO" id="GO:0006465">
    <property type="term" value="P:signal peptide processing"/>
    <property type="evidence" value="ECO:0007669"/>
    <property type="project" value="InterPro"/>
</dbReference>
<proteinExistence type="inferred from homology"/>
<dbReference type="PROSITE" id="PS00761">
    <property type="entry name" value="SPASE_I_3"/>
    <property type="match status" value="1"/>
</dbReference>
<evidence type="ECO:0000256" key="2">
    <source>
        <dbReference type="ARBA" id="ARBA00009370"/>
    </source>
</evidence>
<dbReference type="Pfam" id="PF10502">
    <property type="entry name" value="Peptidase_S26"/>
    <property type="match status" value="1"/>
</dbReference>
<evidence type="ECO:0000256" key="3">
    <source>
        <dbReference type="ARBA" id="ARBA00013208"/>
    </source>
</evidence>
<dbReference type="NCBIfam" id="TIGR02227">
    <property type="entry name" value="sigpep_I_bact"/>
    <property type="match status" value="1"/>
</dbReference>
<dbReference type="InterPro" id="IPR019533">
    <property type="entry name" value="Peptidase_S26"/>
</dbReference>
<dbReference type="EMBL" id="UINC01043513">
    <property type="protein sequence ID" value="SVB47655.1"/>
    <property type="molecule type" value="Genomic_DNA"/>
</dbReference>
<reference evidence="6" key="1">
    <citation type="submission" date="2018-05" db="EMBL/GenBank/DDBJ databases">
        <authorList>
            <person name="Lanie J.A."/>
            <person name="Ng W.-L."/>
            <person name="Kazmierczak K.M."/>
            <person name="Andrzejewski T.M."/>
            <person name="Davidsen T.M."/>
            <person name="Wayne K.J."/>
            <person name="Tettelin H."/>
            <person name="Glass J.I."/>
            <person name="Rusch D."/>
            <person name="Podicherti R."/>
            <person name="Tsui H.-C.T."/>
            <person name="Winkler M.E."/>
        </authorList>
    </citation>
    <scope>NUCLEOTIDE SEQUENCE</scope>
</reference>
<dbReference type="Gene3D" id="2.10.109.10">
    <property type="entry name" value="Umud Fragment, subunit A"/>
    <property type="match status" value="1"/>
</dbReference>
<dbReference type="InterPro" id="IPR000223">
    <property type="entry name" value="Pept_S26A_signal_pept_1"/>
</dbReference>
<sequence>MITVFYAIIIALLIRTFLFQPFFIPSSSMEPNLLVGDRIFASKYDYGYSSHSFPFSLPIINGRIFESSPKRGDVVIFKPPHTKNDYIKRLIGLPGDKIKLIDGTVYINSTPLERKFVRTDDRKISIYEETMPSGVSYETRDLGDKPQDNIKEFTVPTDHYFFMGDNRDNSNDSRFWGTVPVERIVAKAQIIFFSTKDGSWFIEFWRWPFDIQFERLFKFVR</sequence>
<dbReference type="GO" id="GO:0004252">
    <property type="term" value="F:serine-type endopeptidase activity"/>
    <property type="evidence" value="ECO:0007669"/>
    <property type="project" value="InterPro"/>
</dbReference>
<comment type="catalytic activity">
    <reaction evidence="1">
        <text>Cleavage of hydrophobic, N-terminal signal or leader sequences from secreted and periplasmic proteins.</text>
        <dbReference type="EC" id="3.4.21.89"/>
    </reaction>
</comment>
<dbReference type="GO" id="GO:0016020">
    <property type="term" value="C:membrane"/>
    <property type="evidence" value="ECO:0007669"/>
    <property type="project" value="InterPro"/>
</dbReference>
<evidence type="ECO:0000256" key="4">
    <source>
        <dbReference type="ARBA" id="ARBA00022801"/>
    </source>
</evidence>
<gene>
    <name evidence="6" type="ORF">METZ01_LOCUS200509</name>
</gene>
<evidence type="ECO:0000259" key="5">
    <source>
        <dbReference type="Pfam" id="PF10502"/>
    </source>
</evidence>
<protein>
    <recommendedName>
        <fullName evidence="3">signal peptidase I</fullName>
        <ecNumber evidence="3">3.4.21.89</ecNumber>
    </recommendedName>
</protein>
<dbReference type="EC" id="3.4.21.89" evidence="3"/>
<dbReference type="PANTHER" id="PTHR43390:SF1">
    <property type="entry name" value="CHLOROPLAST PROCESSING PEPTIDASE"/>
    <property type="match status" value="1"/>
</dbReference>
<comment type="similarity">
    <text evidence="2">Belongs to the peptidase S26 family.</text>
</comment>
<keyword evidence="4" id="KW-0378">Hydrolase</keyword>
<dbReference type="InterPro" id="IPR036286">
    <property type="entry name" value="LexA/Signal_pep-like_sf"/>
</dbReference>
<dbReference type="CDD" id="cd06530">
    <property type="entry name" value="S26_SPase_I"/>
    <property type="match status" value="1"/>
</dbReference>
<organism evidence="6">
    <name type="scientific">marine metagenome</name>
    <dbReference type="NCBI Taxonomy" id="408172"/>
    <lineage>
        <taxon>unclassified sequences</taxon>
        <taxon>metagenomes</taxon>
        <taxon>ecological metagenomes</taxon>
    </lineage>
</organism>
<dbReference type="SUPFAM" id="SSF51306">
    <property type="entry name" value="LexA/Signal peptidase"/>
    <property type="match status" value="1"/>
</dbReference>
<dbReference type="PRINTS" id="PR00727">
    <property type="entry name" value="LEADERPTASE"/>
</dbReference>
<dbReference type="InterPro" id="IPR019758">
    <property type="entry name" value="Pept_S26A_signal_pept_1_CS"/>
</dbReference>
<dbReference type="PROSITE" id="PS00760">
    <property type="entry name" value="SPASE_I_2"/>
    <property type="match status" value="1"/>
</dbReference>
<feature type="domain" description="Peptidase S26" evidence="5">
    <location>
        <begin position="3"/>
        <end position="193"/>
    </location>
</feature>